<feature type="transmembrane region" description="Helical" evidence="7">
    <location>
        <begin position="203"/>
        <end position="224"/>
    </location>
</feature>
<feature type="domain" description="EamA" evidence="8">
    <location>
        <begin position="202"/>
        <end position="334"/>
    </location>
</feature>
<feature type="transmembrane region" description="Helical" evidence="7">
    <location>
        <begin position="261"/>
        <end position="281"/>
    </location>
</feature>
<feature type="transmembrane region" description="Helical" evidence="7">
    <location>
        <begin position="80"/>
        <end position="104"/>
    </location>
</feature>
<dbReference type="InterPro" id="IPR000620">
    <property type="entry name" value="EamA_dom"/>
</dbReference>
<evidence type="ECO:0000313" key="9">
    <source>
        <dbReference type="EMBL" id="NMM98620.1"/>
    </source>
</evidence>
<dbReference type="AlphaFoldDB" id="A0A7Y0EY97"/>
<proteinExistence type="inferred from homology"/>
<accession>A0A7Y0EY97</accession>
<sequence>MRDSTSIDATDATDATGIETGQSDAVSAPAPAKPKRSAPTFERTPRDIVIGAALVLAGGMLWGINATVSKILMGAYHADPLWIACVRQLAAGVIFLACSAVFTPRKLIGVCRDWRVWPKLVACALACVLLVQVAYLNAIDWTNSGTATVLQTLNLLFVLLFVCVRGSRLPRVRESVGVVLAFVGTVLIATGGDLARLSLPLPGLAWGLIDTLCTAVMSIAPIAMMAKWGNFTVNGMMFIVSGVLLVPFVRPWASAPALDGLGIALMTFTVVGGTFGAYWLFLAGTQRCGAMRATMLGTSEPVTATISGVLFAGTVFTPTDLAGFAMIILMVFLMR</sequence>
<organism evidence="9 10">
    <name type="scientific">Bifidobacterium olomucense</name>
    <dbReference type="NCBI Taxonomy" id="2675324"/>
    <lineage>
        <taxon>Bacteria</taxon>
        <taxon>Bacillati</taxon>
        <taxon>Actinomycetota</taxon>
        <taxon>Actinomycetes</taxon>
        <taxon>Bifidobacteriales</taxon>
        <taxon>Bifidobacteriaceae</taxon>
        <taxon>Bifidobacterium</taxon>
    </lineage>
</organism>
<feature type="region of interest" description="Disordered" evidence="6">
    <location>
        <begin position="1"/>
        <end position="40"/>
    </location>
</feature>
<evidence type="ECO:0000313" key="10">
    <source>
        <dbReference type="Proteomes" id="UP000543419"/>
    </source>
</evidence>
<dbReference type="SUPFAM" id="SSF103481">
    <property type="entry name" value="Multidrug resistance efflux transporter EmrE"/>
    <property type="match status" value="2"/>
</dbReference>
<dbReference type="EMBL" id="JAAIIG010000006">
    <property type="protein sequence ID" value="NMM98620.1"/>
    <property type="molecule type" value="Genomic_DNA"/>
</dbReference>
<reference evidence="9 10" key="1">
    <citation type="submission" date="2020-02" db="EMBL/GenBank/DDBJ databases">
        <title>Characterization of phylogenetic diversity of novel bifidobacterial species isolated in Czech ZOOs.</title>
        <authorList>
            <person name="Lugli G.A."/>
            <person name="Vera N.B."/>
            <person name="Ventura M."/>
        </authorList>
    </citation>
    <scope>NUCLEOTIDE SEQUENCE [LARGE SCALE GENOMIC DNA]</scope>
    <source>
        <strain evidence="9 10">DSM 109959</strain>
    </source>
</reference>
<feature type="transmembrane region" description="Helical" evidence="7">
    <location>
        <begin position="176"/>
        <end position="197"/>
    </location>
</feature>
<protein>
    <submittedName>
        <fullName evidence="9">EamA-like transporter family</fullName>
    </submittedName>
</protein>
<feature type="transmembrane region" description="Helical" evidence="7">
    <location>
        <begin position="48"/>
        <end position="68"/>
    </location>
</feature>
<name>A0A7Y0EY97_9BIFI</name>
<keyword evidence="4 7" id="KW-1133">Transmembrane helix</keyword>
<dbReference type="Pfam" id="PF00892">
    <property type="entry name" value="EamA"/>
    <property type="match status" value="2"/>
</dbReference>
<dbReference type="GO" id="GO:0016020">
    <property type="term" value="C:membrane"/>
    <property type="evidence" value="ECO:0007669"/>
    <property type="project" value="UniProtKB-SubCell"/>
</dbReference>
<feature type="transmembrane region" description="Helical" evidence="7">
    <location>
        <begin position="302"/>
        <end position="333"/>
    </location>
</feature>
<dbReference type="Proteomes" id="UP000543419">
    <property type="component" value="Unassembled WGS sequence"/>
</dbReference>
<evidence type="ECO:0000259" key="8">
    <source>
        <dbReference type="Pfam" id="PF00892"/>
    </source>
</evidence>
<keyword evidence="3 7" id="KW-0812">Transmembrane</keyword>
<dbReference type="InterPro" id="IPR037185">
    <property type="entry name" value="EmrE-like"/>
</dbReference>
<dbReference type="PANTHER" id="PTHR32322">
    <property type="entry name" value="INNER MEMBRANE TRANSPORTER"/>
    <property type="match status" value="1"/>
</dbReference>
<comment type="caution">
    <text evidence="9">The sequence shown here is derived from an EMBL/GenBank/DDBJ whole genome shotgun (WGS) entry which is preliminary data.</text>
</comment>
<feature type="transmembrane region" description="Helical" evidence="7">
    <location>
        <begin position="231"/>
        <end position="249"/>
    </location>
</feature>
<evidence type="ECO:0000256" key="5">
    <source>
        <dbReference type="ARBA" id="ARBA00023136"/>
    </source>
</evidence>
<keyword evidence="10" id="KW-1185">Reference proteome</keyword>
<gene>
    <name evidence="9" type="ORF">G1C97_1572</name>
</gene>
<comment type="similarity">
    <text evidence="2">Belongs to the EamA transporter family.</text>
</comment>
<dbReference type="InterPro" id="IPR050638">
    <property type="entry name" value="AA-Vitamin_Transporters"/>
</dbReference>
<evidence type="ECO:0000256" key="6">
    <source>
        <dbReference type="SAM" id="MobiDB-lite"/>
    </source>
</evidence>
<evidence type="ECO:0000256" key="1">
    <source>
        <dbReference type="ARBA" id="ARBA00004141"/>
    </source>
</evidence>
<feature type="domain" description="EamA" evidence="8">
    <location>
        <begin position="50"/>
        <end position="189"/>
    </location>
</feature>
<feature type="transmembrane region" description="Helical" evidence="7">
    <location>
        <begin position="116"/>
        <end position="135"/>
    </location>
</feature>
<evidence type="ECO:0000256" key="4">
    <source>
        <dbReference type="ARBA" id="ARBA00022989"/>
    </source>
</evidence>
<keyword evidence="5 7" id="KW-0472">Membrane</keyword>
<evidence type="ECO:0000256" key="2">
    <source>
        <dbReference type="ARBA" id="ARBA00007362"/>
    </source>
</evidence>
<comment type="subcellular location">
    <subcellularLocation>
        <location evidence="1">Membrane</location>
        <topology evidence="1">Multi-pass membrane protein</topology>
    </subcellularLocation>
</comment>
<dbReference type="PANTHER" id="PTHR32322:SF2">
    <property type="entry name" value="EAMA DOMAIN-CONTAINING PROTEIN"/>
    <property type="match status" value="1"/>
</dbReference>
<evidence type="ECO:0000256" key="3">
    <source>
        <dbReference type="ARBA" id="ARBA00022692"/>
    </source>
</evidence>
<evidence type="ECO:0000256" key="7">
    <source>
        <dbReference type="SAM" id="Phobius"/>
    </source>
</evidence>
<feature type="transmembrane region" description="Helical" evidence="7">
    <location>
        <begin position="147"/>
        <end position="164"/>
    </location>
</feature>
<dbReference type="RefSeq" id="WP_169241295.1">
    <property type="nucleotide sequence ID" value="NZ_JAAIIG010000006.1"/>
</dbReference>